<accession>A0A6G7VJY1</accession>
<evidence type="ECO:0000313" key="1">
    <source>
        <dbReference type="EMBL" id="QIK40176.1"/>
    </source>
</evidence>
<dbReference type="SUPFAM" id="SSF53187">
    <property type="entry name" value="Zn-dependent exopeptidases"/>
    <property type="match status" value="1"/>
</dbReference>
<dbReference type="Gene3D" id="3.40.630.40">
    <property type="entry name" value="Zn-dependent exopeptidases"/>
    <property type="match status" value="1"/>
</dbReference>
<dbReference type="GO" id="GO:0016787">
    <property type="term" value="F:hydrolase activity"/>
    <property type="evidence" value="ECO:0007669"/>
    <property type="project" value="UniProtKB-KW"/>
</dbReference>
<evidence type="ECO:0000313" key="2">
    <source>
        <dbReference type="Proteomes" id="UP000500791"/>
    </source>
</evidence>
<keyword evidence="1" id="KW-0378">Hydrolase</keyword>
<dbReference type="KEGG" id="mon:G8E03_04985"/>
<dbReference type="Proteomes" id="UP000500791">
    <property type="component" value="Chromosome"/>
</dbReference>
<dbReference type="RefSeq" id="WP_166189326.1">
    <property type="nucleotide sequence ID" value="NZ_CP049811.1"/>
</dbReference>
<reference evidence="1 2" key="1">
    <citation type="submission" date="2020-03" db="EMBL/GenBank/DDBJ databases">
        <title>Complete genome sequence of Monaibacterium sp. ALG8 with diverse plasmids.</title>
        <authorList>
            <person name="Sun C."/>
        </authorList>
    </citation>
    <scope>NUCLEOTIDE SEQUENCE [LARGE SCALE GENOMIC DNA]</scope>
    <source>
        <strain evidence="1 2">ALG8</strain>
    </source>
</reference>
<gene>
    <name evidence="1" type="ORF">G8E03_04985</name>
</gene>
<keyword evidence="2" id="KW-1185">Reference proteome</keyword>
<dbReference type="InterPro" id="IPR007709">
    <property type="entry name" value="N-FG_amidohydro"/>
</dbReference>
<name>A0A6G7VJY1_9RHOB</name>
<organism evidence="1 2">
    <name type="scientific">Pontivivens nitratireducens</name>
    <dbReference type="NCBI Taxonomy" id="2758038"/>
    <lineage>
        <taxon>Bacteria</taxon>
        <taxon>Pseudomonadati</taxon>
        <taxon>Pseudomonadota</taxon>
        <taxon>Alphaproteobacteria</taxon>
        <taxon>Rhodobacterales</taxon>
        <taxon>Paracoccaceae</taxon>
        <taxon>Pontivivens</taxon>
    </lineage>
</organism>
<proteinExistence type="predicted"/>
<sequence length="285" mass="30842">MEAFILSDGRGTPGATVFSSPHSGAHYPEAFLQGSQLDPLTLRSSEDAFVDTLFASAPDYGAPLLAARFPRAYVDLNRARTELDPAIVDIPRHPGVNPRISAGLGVIPRVVSGGRVIRSGRMTREEADLRLAQVHTPYHDALNRLLQTARIRHGHAILIDCHSMPHEALRVQNLPGGRRRPEIVLGDRFGTSCAPWISDLAYDAFTAAGFAVARNAPFAGGYITETYGIPAQNMHALQIEIDRSLYMDEARIAPRSDFAAFRDRLTPVIAALAQAGAMGQALAAE</sequence>
<dbReference type="Pfam" id="PF05013">
    <property type="entry name" value="FGase"/>
    <property type="match status" value="1"/>
</dbReference>
<dbReference type="AlphaFoldDB" id="A0A6G7VJY1"/>
<protein>
    <submittedName>
        <fullName evidence="1">N-formylglutamate amidohydrolase</fullName>
    </submittedName>
</protein>
<dbReference type="EMBL" id="CP049811">
    <property type="protein sequence ID" value="QIK40176.1"/>
    <property type="molecule type" value="Genomic_DNA"/>
</dbReference>